<accession>A0A8T8K8W8</accession>
<dbReference type="OrthoDB" id="64681at2157"/>
<dbReference type="Pfam" id="PF09897">
    <property type="entry name" value="DUF2124"/>
    <property type="match status" value="1"/>
</dbReference>
<dbReference type="AlphaFoldDB" id="A0A8T8K8W8"/>
<evidence type="ECO:0000313" key="2">
    <source>
        <dbReference type="Proteomes" id="UP000681041"/>
    </source>
</evidence>
<dbReference type="Proteomes" id="UP000681041">
    <property type="component" value="Chromosome"/>
</dbReference>
<dbReference type="KEGG" id="meme:HYG87_03615"/>
<reference evidence="1" key="1">
    <citation type="submission" date="2020-07" db="EMBL/GenBank/DDBJ databases">
        <title>Methanobacterium. sp. MethCan genome.</title>
        <authorList>
            <person name="Postec A."/>
            <person name="Quemeneur M."/>
        </authorList>
    </citation>
    <scope>NUCLEOTIDE SEQUENCE</scope>
    <source>
        <strain evidence="1">MethCAN</strain>
    </source>
</reference>
<protein>
    <submittedName>
        <fullName evidence="1">DUF2124 domain-containing protein</fullName>
    </submittedName>
</protein>
<proteinExistence type="predicted"/>
<dbReference type="EMBL" id="CP058560">
    <property type="protein sequence ID" value="QUH24282.1"/>
    <property type="molecule type" value="Genomic_DNA"/>
</dbReference>
<sequence length="152" mass="16782">MEKVSTFKGISGQLGAFKKEVASAENVVFAGVPGVCTPFAQLLAYAIRDKKTYFIPNTEIENARKMKLTDYGIELGSLSQFEADVMVILGGLAMPRIGSEISAVQELIKKSVNNECSIIGVCFMDIFRKSSWDHKIKFDSIINVDMEGYVLE</sequence>
<dbReference type="InterPro" id="IPR009183">
    <property type="entry name" value="UCP004962"/>
</dbReference>
<organism evidence="1 2">
    <name type="scientific">Methanobacterium alkalithermotolerans</name>
    <dbReference type="NCBI Taxonomy" id="2731220"/>
    <lineage>
        <taxon>Archaea</taxon>
        <taxon>Methanobacteriati</taxon>
        <taxon>Methanobacteriota</taxon>
        <taxon>Methanomada group</taxon>
        <taxon>Methanobacteria</taxon>
        <taxon>Methanobacteriales</taxon>
        <taxon>Methanobacteriaceae</taxon>
        <taxon>Methanobacterium</taxon>
    </lineage>
</organism>
<keyword evidence="2" id="KW-1185">Reference proteome</keyword>
<gene>
    <name evidence="1" type="ORF">HYG87_03615</name>
</gene>
<name>A0A8T8K8W8_9EURY</name>
<dbReference type="Gene3D" id="3.40.50.2300">
    <property type="match status" value="1"/>
</dbReference>
<evidence type="ECO:0000313" key="1">
    <source>
        <dbReference type="EMBL" id="QUH24282.1"/>
    </source>
</evidence>
<dbReference type="PIRSF" id="PIRSF004962">
    <property type="entry name" value="UCP004962"/>
    <property type="match status" value="1"/>
</dbReference>